<dbReference type="AlphaFoldDB" id="A0A0F8A3R5"/>
<evidence type="ECO:0000256" key="1">
    <source>
        <dbReference type="SAM" id="MobiDB-lite"/>
    </source>
</evidence>
<feature type="region of interest" description="Disordered" evidence="1">
    <location>
        <begin position="436"/>
        <end position="465"/>
    </location>
</feature>
<gene>
    <name evidence="3" type="ORF">HIM_08330</name>
</gene>
<proteinExistence type="predicted"/>
<dbReference type="EMBL" id="KQ030549">
    <property type="protein sequence ID" value="KJZ72289.1"/>
    <property type="molecule type" value="Genomic_DNA"/>
</dbReference>
<accession>A0A0F8A3R5</accession>
<dbReference type="SMART" id="SM00239">
    <property type="entry name" value="C2"/>
    <property type="match status" value="1"/>
</dbReference>
<dbReference type="InterPro" id="IPR000008">
    <property type="entry name" value="C2_dom"/>
</dbReference>
<keyword evidence="4" id="KW-1185">Reference proteome</keyword>
<dbReference type="OrthoDB" id="73919at2759"/>
<feature type="compositionally biased region" description="Low complexity" evidence="1">
    <location>
        <begin position="34"/>
        <end position="48"/>
    </location>
</feature>
<dbReference type="Proteomes" id="UP000054481">
    <property type="component" value="Unassembled WGS sequence"/>
</dbReference>
<dbReference type="PROSITE" id="PS50004">
    <property type="entry name" value="C2"/>
    <property type="match status" value="1"/>
</dbReference>
<feature type="region of interest" description="Disordered" evidence="1">
    <location>
        <begin position="260"/>
        <end position="294"/>
    </location>
</feature>
<feature type="domain" description="C2" evidence="2">
    <location>
        <begin position="58"/>
        <end position="186"/>
    </location>
</feature>
<evidence type="ECO:0000313" key="3">
    <source>
        <dbReference type="EMBL" id="KJZ72289.1"/>
    </source>
</evidence>
<dbReference type="PANTHER" id="PTHR47800">
    <property type="entry name" value="C2 DOMAIN-CONTAINING PROTEIN"/>
    <property type="match status" value="1"/>
</dbReference>
<dbReference type="InterPro" id="IPR035892">
    <property type="entry name" value="C2_domain_sf"/>
</dbReference>
<evidence type="ECO:0000313" key="4">
    <source>
        <dbReference type="Proteomes" id="UP000054481"/>
    </source>
</evidence>
<feature type="region of interest" description="Disordered" evidence="1">
    <location>
        <begin position="578"/>
        <end position="601"/>
    </location>
</feature>
<feature type="compositionally biased region" description="Polar residues" evidence="1">
    <location>
        <begin position="19"/>
        <end position="33"/>
    </location>
</feature>
<protein>
    <recommendedName>
        <fullName evidence="2">C2 domain-containing protein</fullName>
    </recommendedName>
</protein>
<feature type="region of interest" description="Disordered" evidence="1">
    <location>
        <begin position="1"/>
        <end position="69"/>
    </location>
</feature>
<evidence type="ECO:0000259" key="2">
    <source>
        <dbReference type="PROSITE" id="PS50004"/>
    </source>
</evidence>
<sequence>MAEAAPASTGAPPVEATPSPESNPQQPAPTQQNGSASQRRASRQLSGLKRSIRLKKGPPGGYDPTPLPDAPQGFTVRFCFRGAANLPPADLNTRSSDPYLTATLKASNPKRNKDDPDLFHRTRTIRRTTEPEWNDEWIVANVPPSGFTLKCRLYDEDTRDSDDRLGNVTVRVPQLFDNWDGIPPPGKEFGAKRRMISKRAILLKSLLTLLSSDSSITPRLTISMELLGPSDPPHAQMYTVGPTTWVKHFSPVIGRLVGTKVNADEEKDGERSDQKDEAASKDKPDPKKGKPKSQKYDFQAIEMQLQGPVPPNLYHRYVEFRPFVAPMFSSTGLRGKVLNTALRTQHDRVYHYDDLTEYGIFEPCSKQAALQFLKLAHFDDGGRLFTYVLTLDGLLRFTETGKEFGIDLLSKHTMHSNVARYIACSGEFFVRRLQHPDASDDVNPKEKTHPSDEFAGGPPLDDPPKNPAYYQLIIDNDSGTYRPDKSVLPNLKKFLEKNLPGLGVITMHCEDEELQKLKEDQRNIKKKEGRIINVVMNGSQSSISSAESELDRRDGVWETGKKSKREAAFAAVEDPHTLKKAVGSVLPHGKKPHGKQGESSG</sequence>
<dbReference type="GO" id="GO:0010628">
    <property type="term" value="P:positive regulation of gene expression"/>
    <property type="evidence" value="ECO:0007669"/>
    <property type="project" value="TreeGrafter"/>
</dbReference>
<dbReference type="Pfam" id="PF00168">
    <property type="entry name" value="C2"/>
    <property type="match status" value="1"/>
</dbReference>
<dbReference type="PANTHER" id="PTHR47800:SF5">
    <property type="entry name" value="FER-1-LIKE PROTEIN 6"/>
    <property type="match status" value="1"/>
</dbReference>
<name>A0A0F8A3R5_9HYPO</name>
<dbReference type="SUPFAM" id="SSF49562">
    <property type="entry name" value="C2 domain (Calcium/lipid-binding domain, CaLB)"/>
    <property type="match status" value="1"/>
</dbReference>
<feature type="compositionally biased region" description="Basic and acidic residues" evidence="1">
    <location>
        <begin position="436"/>
        <end position="452"/>
    </location>
</feature>
<organism evidence="3 4">
    <name type="scientific">Hirsutella minnesotensis 3608</name>
    <dbReference type="NCBI Taxonomy" id="1043627"/>
    <lineage>
        <taxon>Eukaryota</taxon>
        <taxon>Fungi</taxon>
        <taxon>Dikarya</taxon>
        <taxon>Ascomycota</taxon>
        <taxon>Pezizomycotina</taxon>
        <taxon>Sordariomycetes</taxon>
        <taxon>Hypocreomycetidae</taxon>
        <taxon>Hypocreales</taxon>
        <taxon>Ophiocordycipitaceae</taxon>
        <taxon>Hirsutella</taxon>
    </lineage>
</organism>
<reference evidence="3 4" key="1">
    <citation type="journal article" date="2014" name="Genome Biol. Evol.">
        <title>Comparative genomics and transcriptomics analyses reveal divergent lifestyle features of nematode endoparasitic fungus Hirsutella minnesotensis.</title>
        <authorList>
            <person name="Lai Y."/>
            <person name="Liu K."/>
            <person name="Zhang X."/>
            <person name="Zhang X."/>
            <person name="Li K."/>
            <person name="Wang N."/>
            <person name="Shu C."/>
            <person name="Wu Y."/>
            <person name="Wang C."/>
            <person name="Bushley K.E."/>
            <person name="Xiang M."/>
            <person name="Liu X."/>
        </authorList>
    </citation>
    <scope>NUCLEOTIDE SEQUENCE [LARGE SCALE GENOMIC DNA]</scope>
    <source>
        <strain evidence="3 4">3608</strain>
    </source>
</reference>
<feature type="compositionally biased region" description="Basic and acidic residues" evidence="1">
    <location>
        <begin position="262"/>
        <end position="288"/>
    </location>
</feature>
<dbReference type="Gene3D" id="2.60.40.150">
    <property type="entry name" value="C2 domain"/>
    <property type="match status" value="1"/>
</dbReference>